<dbReference type="PANTHER" id="PTHR11365:SF23">
    <property type="entry name" value="HYPOTHETICAL 5-OXOPROLINASE (EUROFUNG)-RELATED"/>
    <property type="match status" value="1"/>
</dbReference>
<proteinExistence type="predicted"/>
<dbReference type="Proteomes" id="UP000187059">
    <property type="component" value="Plasmid pPABY7"/>
</dbReference>
<dbReference type="InterPro" id="IPR043129">
    <property type="entry name" value="ATPase_NBD"/>
</dbReference>
<dbReference type="GO" id="GO:0017168">
    <property type="term" value="F:5-oxoprolinase (ATP-hydrolyzing) activity"/>
    <property type="evidence" value="ECO:0007669"/>
    <property type="project" value="TreeGrafter"/>
</dbReference>
<sequence length="706" mass="74376">MMTDTTARLAVDIGGTFTDIVLERGAGDFVSGKYLTTHGDPERAVLEGTKDLIAKSGIAPEQIGIVVHGTTLATNALIERKGAKIALITTRGFRDALEMAYEHRFEVSDLYMERPAPLVPRWLRLEVDERLAADGSVLRPFDEQSLLDLIPTLREEEIEAVAISFLHSYVDGAHERAAAEILRREMPGLRITLSHEICPEIREYERGSTACANAYVQPVMESYLRRLKTGIAELGIPGEIMLMMSSGGLCSLDVACAQPIKLVESGPAGGAVLAANIAEELGIEKAIAFDMGGTTAKLVLIDDATPQQNRNLEVARAYRFLRGSGMPLRVPVIDLVEIGAGGGSLAALDNLGCVAVGPESAGSEPGPAAYGRGGTRPAVTDADLILGKIDPEGFAGGNIALDLGLSAQALDTHVGGPAGMDTRTAAIAVVEVVDENMANAARVHATDNGAQLEGRTMIAFGGAAPMHAARIAQKLSIERIIVPKGAGVGSAHGFLLAPVAFEAVRTRLVPLDALDMAQLQEIVQDMWAEASAIVRLGVPEDTPLSESIAVYMRYRGQGHEIMVTLDSLPEAAHLQTVLRDAFEAEYRRHFGRVIPGMEIECLTWKLGLSGPKAAPAGAAADTASSGDPVARKHQVLVDLLSMEDGDAGVYLRSDLGAGAVIAGPAIVTESETNTMIPAGFSAHLSPAGHLIIEAQTAMAAKQGEAA</sequence>
<dbReference type="Pfam" id="PF05378">
    <property type="entry name" value="Hydant_A_N"/>
    <property type="match status" value="1"/>
</dbReference>
<dbReference type="Pfam" id="PF01968">
    <property type="entry name" value="Hydantoinase_A"/>
    <property type="match status" value="1"/>
</dbReference>
<organism evidence="3 4">
    <name type="scientific">Salipiger abyssi</name>
    <dbReference type="NCBI Taxonomy" id="1250539"/>
    <lineage>
        <taxon>Bacteria</taxon>
        <taxon>Pseudomonadati</taxon>
        <taxon>Pseudomonadota</taxon>
        <taxon>Alphaproteobacteria</taxon>
        <taxon>Rhodobacterales</taxon>
        <taxon>Roseobacteraceae</taxon>
        <taxon>Salipiger</taxon>
    </lineage>
</organism>
<dbReference type="InterPro" id="IPR045079">
    <property type="entry name" value="Oxoprolinase-like"/>
</dbReference>
<keyword evidence="3" id="KW-0614">Plasmid</keyword>
<dbReference type="EC" id="3.5.2.14" evidence="3"/>
<accession>A0A1P8V1B6</accession>
<reference evidence="3 4" key="1">
    <citation type="submission" date="2016-04" db="EMBL/GenBank/DDBJ databases">
        <title>Deep-sea bacteria in the southern Pacific.</title>
        <authorList>
            <person name="Tang K."/>
        </authorList>
    </citation>
    <scope>NUCLEOTIDE SEQUENCE [LARGE SCALE GENOMIC DNA]</scope>
    <source>
        <strain evidence="3 4">JLT2014</strain>
        <plasmid evidence="4">ppaby7</plasmid>
    </source>
</reference>
<dbReference type="GO" id="GO:0006749">
    <property type="term" value="P:glutathione metabolic process"/>
    <property type="evidence" value="ECO:0007669"/>
    <property type="project" value="TreeGrafter"/>
</dbReference>
<name>A0A1P8V1B6_9RHOB</name>
<evidence type="ECO:0000313" key="4">
    <source>
        <dbReference type="Proteomes" id="UP000187059"/>
    </source>
</evidence>
<keyword evidence="4" id="KW-1185">Reference proteome</keyword>
<feature type="domain" description="Hydantoinase A/oxoprolinase" evidence="1">
    <location>
        <begin position="206"/>
        <end position="501"/>
    </location>
</feature>
<protein>
    <submittedName>
        <fullName evidence="3">N-methylhydantoinase A</fullName>
        <ecNumber evidence="3">3.5.2.14</ecNumber>
    </submittedName>
</protein>
<keyword evidence="3" id="KW-0378">Hydrolase</keyword>
<evidence type="ECO:0000259" key="1">
    <source>
        <dbReference type="Pfam" id="PF01968"/>
    </source>
</evidence>
<feature type="domain" description="Hydantoinase/oxoprolinase N-terminal" evidence="2">
    <location>
        <begin position="8"/>
        <end position="185"/>
    </location>
</feature>
<dbReference type="PANTHER" id="PTHR11365">
    <property type="entry name" value="5-OXOPROLINASE RELATED"/>
    <property type="match status" value="1"/>
</dbReference>
<evidence type="ECO:0000259" key="2">
    <source>
        <dbReference type="Pfam" id="PF05378"/>
    </source>
</evidence>
<dbReference type="InterPro" id="IPR002821">
    <property type="entry name" value="Hydantoinase_A"/>
</dbReference>
<dbReference type="KEGG" id="paby:Ga0080574_TMP5149"/>
<dbReference type="EMBL" id="CP015097">
    <property type="protein sequence ID" value="APZ55431.1"/>
    <property type="molecule type" value="Genomic_DNA"/>
</dbReference>
<dbReference type="GO" id="GO:0005829">
    <property type="term" value="C:cytosol"/>
    <property type="evidence" value="ECO:0007669"/>
    <property type="project" value="TreeGrafter"/>
</dbReference>
<dbReference type="GO" id="GO:0047423">
    <property type="term" value="F:N-methylhydantoinase (ATP-hydrolyzing) activity"/>
    <property type="evidence" value="ECO:0007669"/>
    <property type="project" value="UniProtKB-EC"/>
</dbReference>
<dbReference type="InterPro" id="IPR008040">
    <property type="entry name" value="Hydant_A_N"/>
</dbReference>
<dbReference type="AlphaFoldDB" id="A0A1P8V1B6"/>
<geneLocation type="plasmid" evidence="4">
    <name>ppaby7</name>
</geneLocation>
<gene>
    <name evidence="3" type="ORF">Ga0080574_TMP5149</name>
</gene>
<evidence type="ECO:0000313" key="3">
    <source>
        <dbReference type="EMBL" id="APZ55431.1"/>
    </source>
</evidence>
<dbReference type="SUPFAM" id="SSF53067">
    <property type="entry name" value="Actin-like ATPase domain"/>
    <property type="match status" value="1"/>
</dbReference>